<comment type="caution">
    <text evidence="1">The sequence shown here is derived from an EMBL/GenBank/DDBJ whole genome shotgun (WGS) entry which is preliminary data.</text>
</comment>
<dbReference type="Proteomes" id="UP000789920">
    <property type="component" value="Unassembled WGS sequence"/>
</dbReference>
<protein>
    <submittedName>
        <fullName evidence="1">34664_t:CDS:1</fullName>
    </submittedName>
</protein>
<name>A0ACA9R5Q8_9GLOM</name>
<keyword evidence="2" id="KW-1185">Reference proteome</keyword>
<organism evidence="1 2">
    <name type="scientific">Racocetra persica</name>
    <dbReference type="NCBI Taxonomy" id="160502"/>
    <lineage>
        <taxon>Eukaryota</taxon>
        <taxon>Fungi</taxon>
        <taxon>Fungi incertae sedis</taxon>
        <taxon>Mucoromycota</taxon>
        <taxon>Glomeromycotina</taxon>
        <taxon>Glomeromycetes</taxon>
        <taxon>Diversisporales</taxon>
        <taxon>Gigasporaceae</taxon>
        <taxon>Racocetra</taxon>
    </lineage>
</organism>
<evidence type="ECO:0000313" key="1">
    <source>
        <dbReference type="EMBL" id="CAG8777678.1"/>
    </source>
</evidence>
<sequence length="45" mass="5346">MSWNVIHFRAIYDEISRHKVPFIDQLEHVNADETKTPFMIFSPKG</sequence>
<evidence type="ECO:0000313" key="2">
    <source>
        <dbReference type="Proteomes" id="UP000789920"/>
    </source>
</evidence>
<accession>A0ACA9R5Q8</accession>
<reference evidence="1" key="1">
    <citation type="submission" date="2021-06" db="EMBL/GenBank/DDBJ databases">
        <authorList>
            <person name="Kallberg Y."/>
            <person name="Tangrot J."/>
            <person name="Rosling A."/>
        </authorList>
    </citation>
    <scope>NUCLEOTIDE SEQUENCE</scope>
    <source>
        <strain evidence="1">MA461A</strain>
    </source>
</reference>
<proteinExistence type="predicted"/>
<dbReference type="EMBL" id="CAJVQC010043497">
    <property type="protein sequence ID" value="CAG8777678.1"/>
    <property type="molecule type" value="Genomic_DNA"/>
</dbReference>
<feature type="non-terminal residue" evidence="1">
    <location>
        <position position="45"/>
    </location>
</feature>
<gene>
    <name evidence="1" type="ORF">RPERSI_LOCUS17135</name>
</gene>